<proteinExistence type="inferred from homology"/>
<evidence type="ECO:0000256" key="4">
    <source>
        <dbReference type="ARBA" id="ARBA00022741"/>
    </source>
</evidence>
<feature type="binding site" evidence="8">
    <location>
        <begin position="205"/>
        <end position="212"/>
    </location>
    <ligand>
        <name>ATP</name>
        <dbReference type="ChEBI" id="CHEBI:30616"/>
    </ligand>
</feature>
<dbReference type="Proteomes" id="UP000694406">
    <property type="component" value="Unplaced"/>
</dbReference>
<dbReference type="GeneTree" id="ENSGT00940000158533"/>
<keyword evidence="8 9" id="KW-0505">Motor protein</keyword>
<dbReference type="InterPro" id="IPR001752">
    <property type="entry name" value="Kinesin_motor_dom"/>
</dbReference>
<dbReference type="PANTHER" id="PTHR47968:SF62">
    <property type="entry name" value="KINESIN FAMILY MEMBER 5A"/>
    <property type="match status" value="1"/>
</dbReference>
<organism evidence="12 13">
    <name type="scientific">Laticauda laticaudata</name>
    <name type="common">Blue-ringed sea krait</name>
    <name type="synonym">Blue-lipped sea krait</name>
    <dbReference type="NCBI Taxonomy" id="8630"/>
    <lineage>
        <taxon>Eukaryota</taxon>
        <taxon>Metazoa</taxon>
        <taxon>Chordata</taxon>
        <taxon>Craniata</taxon>
        <taxon>Vertebrata</taxon>
        <taxon>Euteleostomi</taxon>
        <taxon>Lepidosauria</taxon>
        <taxon>Squamata</taxon>
        <taxon>Bifurcata</taxon>
        <taxon>Unidentata</taxon>
        <taxon>Episquamata</taxon>
        <taxon>Toxicofera</taxon>
        <taxon>Serpentes</taxon>
        <taxon>Colubroidea</taxon>
        <taxon>Elapidae</taxon>
        <taxon>Laticaudinae</taxon>
        <taxon>Laticauda</taxon>
    </lineage>
</organism>
<dbReference type="SUPFAM" id="SSF52540">
    <property type="entry name" value="P-loop containing nucleoside triphosphate hydrolases"/>
    <property type="match status" value="1"/>
</dbReference>
<dbReference type="Gene3D" id="3.40.850.10">
    <property type="entry name" value="Kinesin motor domain"/>
    <property type="match status" value="1"/>
</dbReference>
<dbReference type="PROSITE" id="PS00411">
    <property type="entry name" value="KINESIN_MOTOR_1"/>
    <property type="match status" value="1"/>
</dbReference>
<keyword evidence="2" id="KW-0597">Phosphoprotein</keyword>
<keyword evidence="5 8" id="KW-0067">ATP-binding</keyword>
<dbReference type="InterPro" id="IPR019821">
    <property type="entry name" value="Kinesin_motor_CS"/>
</dbReference>
<dbReference type="PRINTS" id="PR00380">
    <property type="entry name" value="KINESINHEAVY"/>
</dbReference>
<evidence type="ECO:0000313" key="13">
    <source>
        <dbReference type="Proteomes" id="UP000694406"/>
    </source>
</evidence>
<comment type="similarity">
    <text evidence="8 9">Belongs to the TRAFAC class myosin-kinesin ATPase superfamily. Kinesin family.</text>
</comment>
<dbReference type="InterPro" id="IPR036961">
    <property type="entry name" value="Kinesin_motor_dom_sf"/>
</dbReference>
<evidence type="ECO:0000256" key="5">
    <source>
        <dbReference type="ARBA" id="ARBA00022840"/>
    </source>
</evidence>
<accession>A0A8C5RVT1</accession>
<dbReference type="SMART" id="SM00129">
    <property type="entry name" value="KISc"/>
    <property type="match status" value="1"/>
</dbReference>
<evidence type="ECO:0000313" key="12">
    <source>
        <dbReference type="Ensembl" id="ENSLLTP00000008366.1"/>
    </source>
</evidence>
<dbReference type="Ensembl" id="ENSLLTT00000008679.1">
    <property type="protein sequence ID" value="ENSLLTP00000008366.1"/>
    <property type="gene ID" value="ENSLLTG00000006343.1"/>
</dbReference>
<sequence>MASLDGKAPSQGRGQRQGGSSAPPLPLPSVPQMSLRALVGERKRGPAWLRLFFGLGVRNFGYSAWSFRPFPSLGESAAPEEFFGGGGIFFLAALFFLSLDFGRGTFNYLMAMCINSKKVKAFARVKPTADFPQEVIKFGADNKTIEVHIERDLSKGIVNNKLTDWSFKMDGVLHNASQDVVYDAVAKELVSQALNGYNGTIMCHGQTGAGKTFTMMGTTGNFKHRGIIPRAIQQVFKSMEEHSSQYITVRISYLEIHNEVISDLLPSLPLGSESDLPLSIVESPHGVSVKGLSIHPAPNEEIALNFLFEGDTNRSVGQHALNKHSSRSHCIFTIYIECHSRILSNARYVTSKINLVDLAGSERLSKSKSEGFGLKEATYINKSLSFLEQVVIALSDCSRDHVPFRQSKLTYTLKDSLGRGEAFKSP</sequence>
<evidence type="ECO:0000256" key="1">
    <source>
        <dbReference type="ARBA" id="ARBA00004245"/>
    </source>
</evidence>
<evidence type="ECO:0000256" key="2">
    <source>
        <dbReference type="ARBA" id="ARBA00022553"/>
    </source>
</evidence>
<feature type="region of interest" description="Disordered" evidence="10">
    <location>
        <begin position="1"/>
        <end position="29"/>
    </location>
</feature>
<evidence type="ECO:0000256" key="6">
    <source>
        <dbReference type="ARBA" id="ARBA00023054"/>
    </source>
</evidence>
<keyword evidence="3 9" id="KW-0493">Microtubule</keyword>
<keyword evidence="13" id="KW-1185">Reference proteome</keyword>
<dbReference type="PANTHER" id="PTHR47968">
    <property type="entry name" value="CENTROMERE PROTEIN E"/>
    <property type="match status" value="1"/>
</dbReference>
<reference evidence="12" key="1">
    <citation type="submission" date="2025-08" db="UniProtKB">
        <authorList>
            <consortium name="Ensembl"/>
        </authorList>
    </citation>
    <scope>IDENTIFICATION</scope>
</reference>
<dbReference type="Pfam" id="PF00225">
    <property type="entry name" value="Kinesin"/>
    <property type="match status" value="1"/>
</dbReference>
<dbReference type="AlphaFoldDB" id="A0A8C5RVT1"/>
<reference evidence="12" key="2">
    <citation type="submission" date="2025-09" db="UniProtKB">
        <authorList>
            <consortium name="Ensembl"/>
        </authorList>
    </citation>
    <scope>IDENTIFICATION</scope>
</reference>
<name>A0A8C5RVT1_LATLA</name>
<dbReference type="InterPro" id="IPR027417">
    <property type="entry name" value="P-loop_NTPase"/>
</dbReference>
<keyword evidence="4 8" id="KW-0547">Nucleotide-binding</keyword>
<dbReference type="GO" id="GO:0008017">
    <property type="term" value="F:microtubule binding"/>
    <property type="evidence" value="ECO:0007669"/>
    <property type="project" value="InterPro"/>
</dbReference>
<dbReference type="GO" id="GO:0007018">
    <property type="term" value="P:microtubule-based movement"/>
    <property type="evidence" value="ECO:0007669"/>
    <property type="project" value="InterPro"/>
</dbReference>
<dbReference type="InterPro" id="IPR027640">
    <property type="entry name" value="Kinesin-like_fam"/>
</dbReference>
<evidence type="ECO:0000256" key="8">
    <source>
        <dbReference type="PROSITE-ProRule" id="PRU00283"/>
    </source>
</evidence>
<evidence type="ECO:0000256" key="9">
    <source>
        <dbReference type="RuleBase" id="RU000394"/>
    </source>
</evidence>
<dbReference type="GO" id="GO:0005874">
    <property type="term" value="C:microtubule"/>
    <property type="evidence" value="ECO:0007669"/>
    <property type="project" value="UniProtKB-KW"/>
</dbReference>
<feature type="domain" description="Kinesin motor" evidence="11">
    <location>
        <begin position="118"/>
        <end position="426"/>
    </location>
</feature>
<evidence type="ECO:0000256" key="7">
    <source>
        <dbReference type="ARBA" id="ARBA00023212"/>
    </source>
</evidence>
<dbReference type="GO" id="GO:0005524">
    <property type="term" value="F:ATP binding"/>
    <property type="evidence" value="ECO:0007669"/>
    <property type="project" value="UniProtKB-UniRule"/>
</dbReference>
<protein>
    <recommendedName>
        <fullName evidence="9">Kinesin-like protein</fullName>
    </recommendedName>
</protein>
<dbReference type="PROSITE" id="PS50067">
    <property type="entry name" value="KINESIN_MOTOR_2"/>
    <property type="match status" value="1"/>
</dbReference>
<keyword evidence="6" id="KW-0175">Coiled coil</keyword>
<keyword evidence="7" id="KW-0206">Cytoskeleton</keyword>
<evidence type="ECO:0000256" key="3">
    <source>
        <dbReference type="ARBA" id="ARBA00022701"/>
    </source>
</evidence>
<evidence type="ECO:0000259" key="11">
    <source>
        <dbReference type="PROSITE" id="PS50067"/>
    </source>
</evidence>
<keyword evidence="7" id="KW-0963">Cytoplasm</keyword>
<dbReference type="GO" id="GO:0003777">
    <property type="term" value="F:microtubule motor activity"/>
    <property type="evidence" value="ECO:0007669"/>
    <property type="project" value="InterPro"/>
</dbReference>
<feature type="compositionally biased region" description="Low complexity" evidence="10">
    <location>
        <begin position="10"/>
        <end position="22"/>
    </location>
</feature>
<comment type="subcellular location">
    <subcellularLocation>
        <location evidence="1">Cytoplasm</location>
        <location evidence="1">Cytoskeleton</location>
    </subcellularLocation>
</comment>
<evidence type="ECO:0000256" key="10">
    <source>
        <dbReference type="SAM" id="MobiDB-lite"/>
    </source>
</evidence>